<dbReference type="AlphaFoldDB" id="A0A1S8CM94"/>
<evidence type="ECO:0000313" key="2">
    <source>
        <dbReference type="EMBL" id="OMQ24617.1"/>
    </source>
</evidence>
<dbReference type="STRING" id="2034155.BMI79_07280"/>
<organism evidence="2 3">
    <name type="scientific">Serratia oryzae</name>
    <dbReference type="NCBI Taxonomy" id="2034155"/>
    <lineage>
        <taxon>Bacteria</taxon>
        <taxon>Pseudomonadati</taxon>
        <taxon>Pseudomonadota</taxon>
        <taxon>Gammaproteobacteria</taxon>
        <taxon>Enterobacterales</taxon>
        <taxon>Yersiniaceae</taxon>
        <taxon>Serratia</taxon>
    </lineage>
</organism>
<accession>A0A1S8CM94</accession>
<dbReference type="InterPro" id="IPR026881">
    <property type="entry name" value="WYL_dom"/>
</dbReference>
<proteinExistence type="predicted"/>
<dbReference type="PROSITE" id="PS52050">
    <property type="entry name" value="WYL"/>
    <property type="match status" value="1"/>
</dbReference>
<dbReference type="OrthoDB" id="6521217at2"/>
<protein>
    <submittedName>
        <fullName evidence="2">Transcriptional regulator</fullName>
    </submittedName>
</protein>
<dbReference type="Pfam" id="PF13280">
    <property type="entry name" value="WYL"/>
    <property type="match status" value="1"/>
</dbReference>
<evidence type="ECO:0000313" key="3">
    <source>
        <dbReference type="Proteomes" id="UP000216021"/>
    </source>
</evidence>
<sequence length="229" mass="26459">MSAQERRHDRLAYRLASIISRLFNGESLSVAALAREFNVSLRTLDRDFNTRLVGLDMDYHEGCYRLADSQRPFRTDRDIIQFARITDVKQFFPALDRKLLSVLLNRERDSPYIVYNAPPKRLPSLFGGFYVITQAIVENRIIRFVYEGLKHAAAEPYKLIYFAGDWYLCAAINNIIQVFDMHHLSDITLTISTFVKKEAINNIISEEKFITALPHFQYIKALTASESGQ</sequence>
<evidence type="ECO:0000259" key="1">
    <source>
        <dbReference type="Pfam" id="PF13280"/>
    </source>
</evidence>
<reference evidence="2 3" key="1">
    <citation type="submission" date="2016-11" db="EMBL/GenBank/DDBJ databases">
        <title>Rahnella oryzae sp. nov., isolated from rice root.</title>
        <authorList>
            <person name="Zhang X.-X."/>
            <person name="Zhang J."/>
        </authorList>
    </citation>
    <scope>NUCLEOTIDE SEQUENCE [LARGE SCALE GENOMIC DNA]</scope>
    <source>
        <strain evidence="2 3">J11-6</strain>
    </source>
</reference>
<dbReference type="RefSeq" id="WP_076941499.1">
    <property type="nucleotide sequence ID" value="NZ_MOXD01000003.1"/>
</dbReference>
<dbReference type="Proteomes" id="UP000216021">
    <property type="component" value="Unassembled WGS sequence"/>
</dbReference>
<comment type="caution">
    <text evidence="2">The sequence shown here is derived from an EMBL/GenBank/DDBJ whole genome shotgun (WGS) entry which is preliminary data.</text>
</comment>
<dbReference type="EMBL" id="MOXD01000003">
    <property type="protein sequence ID" value="OMQ24617.1"/>
    <property type="molecule type" value="Genomic_DNA"/>
</dbReference>
<gene>
    <name evidence="2" type="ORF">BMI79_07280</name>
</gene>
<feature type="domain" description="WYL" evidence="1">
    <location>
        <begin position="131"/>
        <end position="187"/>
    </location>
</feature>
<keyword evidence="3" id="KW-1185">Reference proteome</keyword>
<name>A0A1S8CM94_9GAMM</name>